<protein>
    <recommendedName>
        <fullName evidence="3">DUF2971 domain-containing protein</fullName>
    </recommendedName>
</protein>
<dbReference type="RefSeq" id="WP_188885539.1">
    <property type="nucleotide sequence ID" value="NZ_BLYJ01000050.1"/>
</dbReference>
<sequence>MFMSSLFKYFPAEYIKDKNGKERNYALESIKNNTLWASIPDAFNDPFECESRCTIDDLMKAAMQKDWKVAALDNSTDRQSIENELLSTITAAREQLKSQIGITCFSRKDTSLLMWGHYANCHRGICVEYDASKFTKKMWPVEYHSEMICLTGYKGIKLQLAVIGSLYRKSPEWSYEEEVRAIHMQVPLGEQGASWDAPIPKSIRLGVKADERLKAEIKDLCKEKGIELYQMKKVPGQYAIEKIKIEL</sequence>
<proteinExistence type="predicted"/>
<name>A0ABQ1E3G0_9FIRM</name>
<accession>A0ABQ1E3G0</accession>
<gene>
    <name evidence="1" type="ORF">BUFA31_26510</name>
</gene>
<evidence type="ECO:0008006" key="3">
    <source>
        <dbReference type="Google" id="ProtNLM"/>
    </source>
</evidence>
<dbReference type="Proteomes" id="UP000620147">
    <property type="component" value="Unassembled WGS sequence"/>
</dbReference>
<evidence type="ECO:0000313" key="2">
    <source>
        <dbReference type="Proteomes" id="UP000620147"/>
    </source>
</evidence>
<reference evidence="1 2" key="1">
    <citation type="submission" date="2020-06" db="EMBL/GenBank/DDBJ databases">
        <title>Characterization of fructooligosaccharide metabolism and fructooligosaccharide-degrading enzymes in human commensal butyrate producers.</title>
        <authorList>
            <person name="Tanno H."/>
            <person name="Fujii T."/>
            <person name="Hirano K."/>
            <person name="Maeno S."/>
            <person name="Tonozuka T."/>
            <person name="Sakamoto M."/>
            <person name="Ohkuma M."/>
            <person name="Tochio T."/>
            <person name="Endo A."/>
        </authorList>
    </citation>
    <scope>NUCLEOTIDE SEQUENCE [LARGE SCALE GENOMIC DNA]</scope>
    <source>
        <strain evidence="1 2">JCM 31056</strain>
    </source>
</reference>
<comment type="caution">
    <text evidence="1">The sequence shown here is derived from an EMBL/GenBank/DDBJ whole genome shotgun (WGS) entry which is preliminary data.</text>
</comment>
<keyword evidence="2" id="KW-1185">Reference proteome</keyword>
<evidence type="ECO:0000313" key="1">
    <source>
        <dbReference type="EMBL" id="GFO89487.1"/>
    </source>
</evidence>
<dbReference type="EMBL" id="BLYJ01000050">
    <property type="protein sequence ID" value="GFO89487.1"/>
    <property type="molecule type" value="Genomic_DNA"/>
</dbReference>
<organism evidence="1 2">
    <name type="scientific">Butyricicoccus faecihominis</name>
    <dbReference type="NCBI Taxonomy" id="1712515"/>
    <lineage>
        <taxon>Bacteria</taxon>
        <taxon>Bacillati</taxon>
        <taxon>Bacillota</taxon>
        <taxon>Clostridia</taxon>
        <taxon>Eubacteriales</taxon>
        <taxon>Butyricicoccaceae</taxon>
        <taxon>Butyricicoccus</taxon>
    </lineage>
</organism>